<proteinExistence type="predicted"/>
<sequence length="522" mass="56637">MEPPTSQTNGKLRLMCSYGGNIVPLLHKKSLFYSGGDTRIVTVPAASTATISTFSSHIAAALHVSSPFTLKYLLPLHDLDSLISLSSDDDLQIFLEEFQRLTSSPTPSRLRLFLFPIKQQGFLTAQCELTTTQCGLTHPKTESWFVDALKSAKMMQKGEMGFGGDAQIDGQSGGFCGQESMMLETTSSFGSTSSSVSLSNLPPMKACGDENVNSLQDNKTKLPSAESTASDIGSVASAISHAQTGTYQEPNVHAAAMENKVLLNPFESSDAKIPDAKIPDPVSEAQTHKTVQVSGYPLSSPLDQLQQQQVQFFHMGAHFSSQNPASVFPVASYYPMYNTPLHQQQLQYLPSQPYPVYVVPVGQTQTYNSSAQYGSKDTLPVVSGRPPLHPNSMIIPSQVAYKDVTPGPPIPEFISQVYRATPVANSLIHVPYNENKQHNVAVPPMHSQPPVIGVASRETANYSNEHDDDPVRAQIYKSQPPPPTLPSQYQTMTKATTVLLSEALSQLHVDSIKQQAGTSQPQ</sequence>
<dbReference type="Proteomes" id="UP001164539">
    <property type="component" value="Chromosome 11"/>
</dbReference>
<dbReference type="EMBL" id="CM051404">
    <property type="protein sequence ID" value="KAJ4707048.1"/>
    <property type="molecule type" value="Genomic_DNA"/>
</dbReference>
<accession>A0ACC1X8P2</accession>
<protein>
    <submittedName>
        <fullName evidence="1">Octicosapeptide/Phox/Bem1p family protein</fullName>
    </submittedName>
</protein>
<evidence type="ECO:0000313" key="1">
    <source>
        <dbReference type="EMBL" id="KAJ4707048.1"/>
    </source>
</evidence>
<organism evidence="1 2">
    <name type="scientific">Melia azedarach</name>
    <name type="common">Chinaberry tree</name>
    <dbReference type="NCBI Taxonomy" id="155640"/>
    <lineage>
        <taxon>Eukaryota</taxon>
        <taxon>Viridiplantae</taxon>
        <taxon>Streptophyta</taxon>
        <taxon>Embryophyta</taxon>
        <taxon>Tracheophyta</taxon>
        <taxon>Spermatophyta</taxon>
        <taxon>Magnoliopsida</taxon>
        <taxon>eudicotyledons</taxon>
        <taxon>Gunneridae</taxon>
        <taxon>Pentapetalae</taxon>
        <taxon>rosids</taxon>
        <taxon>malvids</taxon>
        <taxon>Sapindales</taxon>
        <taxon>Meliaceae</taxon>
        <taxon>Melia</taxon>
    </lineage>
</organism>
<comment type="caution">
    <text evidence="1">The sequence shown here is derived from an EMBL/GenBank/DDBJ whole genome shotgun (WGS) entry which is preliminary data.</text>
</comment>
<reference evidence="1 2" key="1">
    <citation type="journal article" date="2023" name="Science">
        <title>Complex scaffold remodeling in plant triterpene biosynthesis.</title>
        <authorList>
            <person name="De La Pena R."/>
            <person name="Hodgson H."/>
            <person name="Liu J.C."/>
            <person name="Stephenson M.J."/>
            <person name="Martin A.C."/>
            <person name="Owen C."/>
            <person name="Harkess A."/>
            <person name="Leebens-Mack J."/>
            <person name="Jimenez L.E."/>
            <person name="Osbourn A."/>
            <person name="Sattely E.S."/>
        </authorList>
    </citation>
    <scope>NUCLEOTIDE SEQUENCE [LARGE SCALE GENOMIC DNA]</scope>
    <source>
        <strain evidence="2">cv. JPN11</strain>
        <tissue evidence="1">Leaf</tissue>
    </source>
</reference>
<keyword evidence="2" id="KW-1185">Reference proteome</keyword>
<name>A0ACC1X8P2_MELAZ</name>
<gene>
    <name evidence="1" type="ORF">OWV82_020622</name>
</gene>
<evidence type="ECO:0000313" key="2">
    <source>
        <dbReference type="Proteomes" id="UP001164539"/>
    </source>
</evidence>